<evidence type="ECO:0000256" key="7">
    <source>
        <dbReference type="SAM" id="Phobius"/>
    </source>
</evidence>
<evidence type="ECO:0000313" key="8">
    <source>
        <dbReference type="EMBL" id="WXA97425.1"/>
    </source>
</evidence>
<dbReference type="Pfam" id="PF01313">
    <property type="entry name" value="Bac_export_3"/>
    <property type="match status" value="1"/>
</dbReference>
<gene>
    <name evidence="8" type="ORF">LZC95_11330</name>
</gene>
<keyword evidence="9" id="KW-1185">Reference proteome</keyword>
<protein>
    <submittedName>
        <fullName evidence="8">Flagellar biosynthetic protein FliQ</fullName>
    </submittedName>
</protein>
<dbReference type="RefSeq" id="WP_394848043.1">
    <property type="nucleotide sequence ID" value="NZ_CP089982.1"/>
</dbReference>
<proteinExistence type="inferred from homology"/>
<keyword evidence="3" id="KW-1003">Cell membrane</keyword>
<accession>A0ABZ2KFF1</accession>
<reference evidence="8 9" key="1">
    <citation type="submission" date="2021-12" db="EMBL/GenBank/DDBJ databases">
        <title>Discovery of the Pendulisporaceae a myxobacterial family with distinct sporulation behavior and unique specialized metabolism.</title>
        <authorList>
            <person name="Garcia R."/>
            <person name="Popoff A."/>
            <person name="Bader C.D."/>
            <person name="Loehr J."/>
            <person name="Walesch S."/>
            <person name="Walt C."/>
            <person name="Boldt J."/>
            <person name="Bunk B."/>
            <person name="Haeckl F.J.F.P.J."/>
            <person name="Gunesch A.P."/>
            <person name="Birkelbach J."/>
            <person name="Nuebel U."/>
            <person name="Pietschmann T."/>
            <person name="Bach T."/>
            <person name="Mueller R."/>
        </authorList>
    </citation>
    <scope>NUCLEOTIDE SEQUENCE [LARGE SCALE GENOMIC DNA]</scope>
    <source>
        <strain evidence="8 9">MSr12523</strain>
    </source>
</reference>
<dbReference type="Proteomes" id="UP001379533">
    <property type="component" value="Chromosome"/>
</dbReference>
<keyword evidence="8" id="KW-0969">Cilium</keyword>
<dbReference type="PANTHER" id="PTHR34040">
    <property type="entry name" value="FLAGELLAR BIOSYNTHETIC PROTEIN FLIQ"/>
    <property type="match status" value="1"/>
</dbReference>
<dbReference type="InterPro" id="IPR002191">
    <property type="entry name" value="Bac_export_3"/>
</dbReference>
<name>A0ABZ2KFF1_9BACT</name>
<keyword evidence="4 7" id="KW-0812">Transmembrane</keyword>
<comment type="subcellular location">
    <subcellularLocation>
        <location evidence="1">Cell membrane</location>
        <topology evidence="1">Multi-pass membrane protein</topology>
    </subcellularLocation>
</comment>
<comment type="similarity">
    <text evidence="2">Belongs to the FliQ/MopD/SpaQ family.</text>
</comment>
<dbReference type="PIRSF" id="PIRSF004669">
    <property type="entry name" value="FliQ"/>
    <property type="match status" value="1"/>
</dbReference>
<keyword evidence="8" id="KW-0282">Flagellum</keyword>
<evidence type="ECO:0000256" key="6">
    <source>
        <dbReference type="ARBA" id="ARBA00023136"/>
    </source>
</evidence>
<dbReference type="EMBL" id="CP089982">
    <property type="protein sequence ID" value="WXA97425.1"/>
    <property type="molecule type" value="Genomic_DNA"/>
</dbReference>
<keyword evidence="8" id="KW-0966">Cell projection</keyword>
<evidence type="ECO:0000256" key="3">
    <source>
        <dbReference type="ARBA" id="ARBA00022475"/>
    </source>
</evidence>
<dbReference type="PANTHER" id="PTHR34040:SF2">
    <property type="entry name" value="FLAGELLAR BIOSYNTHETIC PROTEIN FLIQ"/>
    <property type="match status" value="1"/>
</dbReference>
<evidence type="ECO:0000313" key="9">
    <source>
        <dbReference type="Proteomes" id="UP001379533"/>
    </source>
</evidence>
<evidence type="ECO:0000256" key="2">
    <source>
        <dbReference type="ARBA" id="ARBA00006156"/>
    </source>
</evidence>
<evidence type="ECO:0000256" key="1">
    <source>
        <dbReference type="ARBA" id="ARBA00004651"/>
    </source>
</evidence>
<keyword evidence="6 7" id="KW-0472">Membrane</keyword>
<sequence length="86" mass="8894">MPIGSLIQHAQEALMLTVALSFPVVAAAAVVGLLVAAFQAASQIQDPTLAHLPRLLAVIAVLAILGPWMAHEVAAYAARVFLVARG</sequence>
<dbReference type="PRINTS" id="PR00952">
    <property type="entry name" value="TYPE3IMQPROT"/>
</dbReference>
<feature type="transmembrane region" description="Helical" evidence="7">
    <location>
        <begin position="20"/>
        <end position="40"/>
    </location>
</feature>
<evidence type="ECO:0000256" key="4">
    <source>
        <dbReference type="ARBA" id="ARBA00022692"/>
    </source>
</evidence>
<evidence type="ECO:0000256" key="5">
    <source>
        <dbReference type="ARBA" id="ARBA00022989"/>
    </source>
</evidence>
<organism evidence="8 9">
    <name type="scientific">Pendulispora brunnea</name>
    <dbReference type="NCBI Taxonomy" id="2905690"/>
    <lineage>
        <taxon>Bacteria</taxon>
        <taxon>Pseudomonadati</taxon>
        <taxon>Myxococcota</taxon>
        <taxon>Myxococcia</taxon>
        <taxon>Myxococcales</taxon>
        <taxon>Sorangiineae</taxon>
        <taxon>Pendulisporaceae</taxon>
        <taxon>Pendulispora</taxon>
    </lineage>
</organism>
<feature type="transmembrane region" description="Helical" evidence="7">
    <location>
        <begin position="52"/>
        <end position="70"/>
    </location>
</feature>
<keyword evidence="5 7" id="KW-1133">Transmembrane helix</keyword>